<dbReference type="SUPFAM" id="SSF109854">
    <property type="entry name" value="DinB/YfiT-like putative metalloenzymes"/>
    <property type="match status" value="1"/>
</dbReference>
<organism evidence="3 4">
    <name type="scientific">Nostocoides vanveenii</name>
    <dbReference type="NCBI Taxonomy" id="330835"/>
    <lineage>
        <taxon>Bacteria</taxon>
        <taxon>Bacillati</taxon>
        <taxon>Actinomycetota</taxon>
        <taxon>Actinomycetes</taxon>
        <taxon>Micrococcales</taxon>
        <taxon>Intrasporangiaceae</taxon>
        <taxon>Nostocoides</taxon>
    </lineage>
</organism>
<name>A0ABP4X3C1_9MICO</name>
<gene>
    <name evidence="3" type="ORF">GCM10009810_29070</name>
</gene>
<keyword evidence="3" id="KW-0413">Isomerase</keyword>
<dbReference type="EMBL" id="BAAAPN010000058">
    <property type="protein sequence ID" value="GAA1768676.1"/>
    <property type="molecule type" value="Genomic_DNA"/>
</dbReference>
<dbReference type="GO" id="GO:0016853">
    <property type="term" value="F:isomerase activity"/>
    <property type="evidence" value="ECO:0007669"/>
    <property type="project" value="UniProtKB-KW"/>
</dbReference>
<feature type="domain" description="Mycothiol-dependent maleylpyruvate isomerase metal-binding" evidence="2">
    <location>
        <begin position="9"/>
        <end position="132"/>
    </location>
</feature>
<accession>A0ABP4X3C1</accession>
<dbReference type="InterPro" id="IPR010872">
    <property type="entry name" value="MDMPI_C-term_domain"/>
</dbReference>
<reference evidence="4" key="1">
    <citation type="journal article" date="2019" name="Int. J. Syst. Evol. Microbiol.">
        <title>The Global Catalogue of Microorganisms (GCM) 10K type strain sequencing project: providing services to taxonomists for standard genome sequencing and annotation.</title>
        <authorList>
            <consortium name="The Broad Institute Genomics Platform"/>
            <consortium name="The Broad Institute Genome Sequencing Center for Infectious Disease"/>
            <person name="Wu L."/>
            <person name="Ma J."/>
        </authorList>
    </citation>
    <scope>NUCLEOTIDE SEQUENCE [LARGE SCALE GENOMIC DNA]</scope>
    <source>
        <strain evidence="4">JCM 15591</strain>
    </source>
</reference>
<proteinExistence type="predicted"/>
<dbReference type="Pfam" id="PF11716">
    <property type="entry name" value="MDMPI_N"/>
    <property type="match status" value="1"/>
</dbReference>
<dbReference type="InterPro" id="IPR017517">
    <property type="entry name" value="Maleyloyr_isom"/>
</dbReference>
<dbReference type="PANTHER" id="PTHR40758:SF1">
    <property type="entry name" value="CONSERVED PROTEIN"/>
    <property type="match status" value="1"/>
</dbReference>
<evidence type="ECO:0000259" key="1">
    <source>
        <dbReference type="Pfam" id="PF07398"/>
    </source>
</evidence>
<dbReference type="RefSeq" id="WP_344067533.1">
    <property type="nucleotide sequence ID" value="NZ_BAAAPN010000058.1"/>
</dbReference>
<protein>
    <submittedName>
        <fullName evidence="3">Maleylpyruvate isomerase family mycothiol-dependent enzyme</fullName>
    </submittedName>
</protein>
<dbReference type="Pfam" id="PF07398">
    <property type="entry name" value="MDMPI_C"/>
    <property type="match status" value="1"/>
</dbReference>
<evidence type="ECO:0000313" key="4">
    <source>
        <dbReference type="Proteomes" id="UP001501475"/>
    </source>
</evidence>
<dbReference type="InterPro" id="IPR034660">
    <property type="entry name" value="DinB/YfiT-like"/>
</dbReference>
<dbReference type="PANTHER" id="PTHR40758">
    <property type="entry name" value="CONSERVED PROTEIN"/>
    <property type="match status" value="1"/>
</dbReference>
<feature type="domain" description="MDMPI C-terminal" evidence="1">
    <location>
        <begin position="146"/>
        <end position="228"/>
    </location>
</feature>
<dbReference type="InterPro" id="IPR024344">
    <property type="entry name" value="MDMPI_metal-binding"/>
</dbReference>
<dbReference type="NCBIfam" id="TIGR03083">
    <property type="entry name" value="maleylpyruvate isomerase family mycothiol-dependent enzyme"/>
    <property type="match status" value="1"/>
</dbReference>
<dbReference type="Proteomes" id="UP001501475">
    <property type="component" value="Unassembled WGS sequence"/>
</dbReference>
<evidence type="ECO:0000259" key="2">
    <source>
        <dbReference type="Pfam" id="PF11716"/>
    </source>
</evidence>
<comment type="caution">
    <text evidence="3">The sequence shown here is derived from an EMBL/GenBank/DDBJ whole genome shotgun (WGS) entry which is preliminary data.</text>
</comment>
<sequence>MTADFAAHLRAETDAFAAVLAAAIADPALLARPVASCPGWNLYDLTDHLGGVHRWVVTAIDEGHGRGAPDAAPHEASALLAWFADGVADLIAALDRDADRPAWSFSREPGHDRLAFWQRRQAHENLIHRWDAESAIGRPGPLDATLAADGIAEVLEVFVPRMRARGLLGPLPDAVRLRATDTAAEWVIGDDPNHVVATISGPAADLLLHLWKRTGDAELTWSGDGDAGRVTLANAVTA</sequence>
<evidence type="ECO:0000313" key="3">
    <source>
        <dbReference type="EMBL" id="GAA1768676.1"/>
    </source>
</evidence>
<keyword evidence="4" id="KW-1185">Reference proteome</keyword>